<dbReference type="InterPro" id="IPR024036">
    <property type="entry name" value="tRNA-dHydroUridine_Synthase_C"/>
</dbReference>
<comment type="caution">
    <text evidence="15">The sequence shown here is derived from an EMBL/GenBank/DDBJ whole genome shotgun (WGS) entry which is preliminary data.</text>
</comment>
<feature type="domain" description="DUS-like FMN-binding" evidence="14">
    <location>
        <begin position="14"/>
        <end position="314"/>
    </location>
</feature>
<comment type="function">
    <text evidence="1 11">Catalyzes the synthesis of 5,6-dihydrouridine (D), a modified base found in the D-loop of most tRNAs, via the reduction of the C5-C6 double bond in target uridines.</text>
</comment>
<evidence type="ECO:0000256" key="1">
    <source>
        <dbReference type="ARBA" id="ARBA00002790"/>
    </source>
</evidence>
<protein>
    <recommendedName>
        <fullName evidence="11">tRNA-dihydrouridine synthase</fullName>
        <ecNumber evidence="11">1.3.1.-</ecNumber>
    </recommendedName>
</protein>
<evidence type="ECO:0000256" key="5">
    <source>
        <dbReference type="ARBA" id="ARBA00022694"/>
    </source>
</evidence>
<evidence type="ECO:0000256" key="12">
    <source>
        <dbReference type="PIRSR" id="PIRSR006621-1"/>
    </source>
</evidence>
<dbReference type="GO" id="GO:0050660">
    <property type="term" value="F:flavin adenine dinucleotide binding"/>
    <property type="evidence" value="ECO:0007669"/>
    <property type="project" value="InterPro"/>
</dbReference>
<dbReference type="CDD" id="cd02801">
    <property type="entry name" value="DUS_like_FMN"/>
    <property type="match status" value="1"/>
</dbReference>
<keyword evidence="3 11" id="KW-0285">Flavoprotein</keyword>
<organism evidence="15">
    <name type="scientific">Ignavibacterium album</name>
    <dbReference type="NCBI Taxonomy" id="591197"/>
    <lineage>
        <taxon>Bacteria</taxon>
        <taxon>Pseudomonadati</taxon>
        <taxon>Ignavibacteriota</taxon>
        <taxon>Ignavibacteria</taxon>
        <taxon>Ignavibacteriales</taxon>
        <taxon>Ignavibacteriaceae</taxon>
        <taxon>Ignavibacterium</taxon>
    </lineage>
</organism>
<evidence type="ECO:0000256" key="8">
    <source>
        <dbReference type="ARBA" id="ARBA00023002"/>
    </source>
</evidence>
<keyword evidence="5 11" id="KW-0819">tRNA processing</keyword>
<dbReference type="InterPro" id="IPR035587">
    <property type="entry name" value="DUS-like_FMN-bd"/>
</dbReference>
<feature type="binding site" evidence="13">
    <location>
        <position position="140"/>
    </location>
    <ligand>
        <name>FMN</name>
        <dbReference type="ChEBI" id="CHEBI:58210"/>
    </ligand>
</feature>
<gene>
    <name evidence="15" type="primary">dusB</name>
    <name evidence="15" type="ORF">ENS56_02230</name>
</gene>
<dbReference type="Gene3D" id="1.10.1200.80">
    <property type="entry name" value="Putative flavin oxidoreducatase, domain 2"/>
    <property type="match status" value="1"/>
</dbReference>
<dbReference type="GO" id="GO:0017150">
    <property type="term" value="F:tRNA dihydrouridine synthase activity"/>
    <property type="evidence" value="ECO:0007669"/>
    <property type="project" value="InterPro"/>
</dbReference>
<keyword evidence="4 11" id="KW-0288">FMN</keyword>
<comment type="cofactor">
    <cofactor evidence="11 13">
        <name>FMN</name>
        <dbReference type="ChEBI" id="CHEBI:58210"/>
    </cofactor>
</comment>
<feature type="binding site" evidence="13">
    <location>
        <begin position="201"/>
        <end position="203"/>
    </location>
    <ligand>
        <name>FMN</name>
        <dbReference type="ChEBI" id="CHEBI:58210"/>
    </ligand>
</feature>
<dbReference type="NCBIfam" id="TIGR00737">
    <property type="entry name" value="nifR3_yhdG"/>
    <property type="match status" value="1"/>
</dbReference>
<feature type="binding site" evidence="13">
    <location>
        <position position="71"/>
    </location>
    <ligand>
        <name>FMN</name>
        <dbReference type="ChEBI" id="CHEBI:58210"/>
    </ligand>
</feature>
<comment type="catalytic activity">
    <reaction evidence="9">
        <text>a 5,6-dihydrouridine in tRNA + NADP(+) = a uridine in tRNA + NADPH + H(+)</text>
        <dbReference type="Rhea" id="RHEA:23624"/>
        <dbReference type="Rhea" id="RHEA-COMP:13339"/>
        <dbReference type="Rhea" id="RHEA-COMP:13887"/>
        <dbReference type="ChEBI" id="CHEBI:15378"/>
        <dbReference type="ChEBI" id="CHEBI:57783"/>
        <dbReference type="ChEBI" id="CHEBI:58349"/>
        <dbReference type="ChEBI" id="CHEBI:65315"/>
        <dbReference type="ChEBI" id="CHEBI:74443"/>
    </reaction>
</comment>
<evidence type="ECO:0000256" key="10">
    <source>
        <dbReference type="ARBA" id="ARBA00048802"/>
    </source>
</evidence>
<feature type="binding site" evidence="13">
    <location>
        <begin position="225"/>
        <end position="226"/>
    </location>
    <ligand>
        <name>FMN</name>
        <dbReference type="ChEBI" id="CHEBI:58210"/>
    </ligand>
</feature>
<comment type="catalytic activity">
    <reaction evidence="10">
        <text>a 5,6-dihydrouridine in tRNA + NAD(+) = a uridine in tRNA + NADH + H(+)</text>
        <dbReference type="Rhea" id="RHEA:54452"/>
        <dbReference type="Rhea" id="RHEA-COMP:13339"/>
        <dbReference type="Rhea" id="RHEA-COMP:13887"/>
        <dbReference type="ChEBI" id="CHEBI:15378"/>
        <dbReference type="ChEBI" id="CHEBI:57540"/>
        <dbReference type="ChEBI" id="CHEBI:57945"/>
        <dbReference type="ChEBI" id="CHEBI:65315"/>
        <dbReference type="ChEBI" id="CHEBI:74443"/>
    </reaction>
</comment>
<evidence type="ECO:0000313" key="15">
    <source>
        <dbReference type="EMBL" id="HGT46833.1"/>
    </source>
</evidence>
<dbReference type="Pfam" id="PF01207">
    <property type="entry name" value="Dus"/>
    <property type="match status" value="1"/>
</dbReference>
<dbReference type="InterPro" id="IPR013785">
    <property type="entry name" value="Aldolase_TIM"/>
</dbReference>
<evidence type="ECO:0000256" key="9">
    <source>
        <dbReference type="ARBA" id="ARBA00048205"/>
    </source>
</evidence>
<dbReference type="PANTHER" id="PTHR45846:SF1">
    <property type="entry name" value="TRNA-DIHYDROURIDINE(47) SYNTHASE [NAD(P)(+)]-LIKE"/>
    <property type="match status" value="1"/>
</dbReference>
<name>A0A832CZH8_9BACT</name>
<evidence type="ECO:0000256" key="3">
    <source>
        <dbReference type="ARBA" id="ARBA00022630"/>
    </source>
</evidence>
<dbReference type="EMBL" id="DSVI01000004">
    <property type="protein sequence ID" value="HGT46833.1"/>
    <property type="molecule type" value="Genomic_DNA"/>
</dbReference>
<dbReference type="InterPro" id="IPR001269">
    <property type="entry name" value="DUS_fam"/>
</dbReference>
<reference evidence="15" key="1">
    <citation type="journal article" date="2020" name="mSystems">
        <title>Genome- and Community-Level Interaction Insights into Carbon Utilization and Element Cycling Functions of Hydrothermarchaeota in Hydrothermal Sediment.</title>
        <authorList>
            <person name="Zhou Z."/>
            <person name="Liu Y."/>
            <person name="Xu W."/>
            <person name="Pan J."/>
            <person name="Luo Z.H."/>
            <person name="Li M."/>
        </authorList>
    </citation>
    <scope>NUCLEOTIDE SEQUENCE [LARGE SCALE GENOMIC DNA]</scope>
    <source>
        <strain evidence="15">SpSt-500</strain>
    </source>
</reference>
<sequence>MFNVGNIKIDKAILLAPMEDVTDLSFRLVCKELGADVVYTEFVNSEGLVRGSERTHKKLKIVDAERPVGIQIYGGNLDSMIEAAKIAEAENPDLIDINAGCWVKNVVGCGAGSALLKDPDFMQKLIKGVVDAVKIPVTVKTRIGWDEYSIQILEIAKRLEDVGIAALTVHCRTRKMGHRGEPDWSWIPRIKEVVNIPVVLNGGVFTAEDVKRSFEQTNADAVMIARGAIGNPWIFLEAKELLNYGKISTMVDEDLKIKTCLKHLNLAIEIKGERKAVIEHRKFYSGYLKGMHHASKIRSELMQYYDYNSVEQCLLNYLDELKSISNSEKEVNTQIS</sequence>
<feature type="binding site" evidence="13">
    <location>
        <position position="170"/>
    </location>
    <ligand>
        <name>FMN</name>
        <dbReference type="ChEBI" id="CHEBI:58210"/>
    </ligand>
</feature>
<dbReference type="SUPFAM" id="SSF51395">
    <property type="entry name" value="FMN-linked oxidoreductases"/>
    <property type="match status" value="1"/>
</dbReference>
<accession>A0A832CZH8</accession>
<evidence type="ECO:0000256" key="13">
    <source>
        <dbReference type="PIRSR" id="PIRSR006621-2"/>
    </source>
</evidence>
<evidence type="ECO:0000256" key="4">
    <source>
        <dbReference type="ARBA" id="ARBA00022643"/>
    </source>
</evidence>
<evidence type="ECO:0000256" key="11">
    <source>
        <dbReference type="PIRNR" id="PIRNR006621"/>
    </source>
</evidence>
<keyword evidence="13" id="KW-0547">Nucleotide-binding</keyword>
<proteinExistence type="inferred from homology"/>
<evidence type="ECO:0000256" key="7">
    <source>
        <dbReference type="ARBA" id="ARBA00022884"/>
    </source>
</evidence>
<dbReference type="GO" id="GO:0000049">
    <property type="term" value="F:tRNA binding"/>
    <property type="evidence" value="ECO:0007669"/>
    <property type="project" value="UniProtKB-KW"/>
</dbReference>
<feature type="active site" description="Proton donor" evidence="12">
    <location>
        <position position="101"/>
    </location>
</feature>
<evidence type="ECO:0000256" key="2">
    <source>
        <dbReference type="ARBA" id="ARBA00022555"/>
    </source>
</evidence>
<dbReference type="PIRSF" id="PIRSF006621">
    <property type="entry name" value="Dus"/>
    <property type="match status" value="1"/>
</dbReference>
<dbReference type="AlphaFoldDB" id="A0A832CZH8"/>
<evidence type="ECO:0000259" key="14">
    <source>
        <dbReference type="Pfam" id="PF01207"/>
    </source>
</evidence>
<dbReference type="InterPro" id="IPR004652">
    <property type="entry name" value="DusB-like"/>
</dbReference>
<comment type="similarity">
    <text evidence="11">Belongs to the dus family.</text>
</comment>
<keyword evidence="2" id="KW-0820">tRNA-binding</keyword>
<keyword evidence="8 11" id="KW-0560">Oxidoreductase</keyword>
<keyword evidence="6" id="KW-0521">NADP</keyword>
<dbReference type="Gene3D" id="3.20.20.70">
    <property type="entry name" value="Aldolase class I"/>
    <property type="match status" value="1"/>
</dbReference>
<dbReference type="PANTHER" id="PTHR45846">
    <property type="entry name" value="TRNA-DIHYDROURIDINE(47) SYNTHASE [NAD(P)(+)]-LIKE"/>
    <property type="match status" value="1"/>
</dbReference>
<keyword evidence="7" id="KW-0694">RNA-binding</keyword>
<evidence type="ECO:0000256" key="6">
    <source>
        <dbReference type="ARBA" id="ARBA00022857"/>
    </source>
</evidence>
<dbReference type="EC" id="1.3.1.-" evidence="11"/>